<dbReference type="Gene3D" id="2.150.10.10">
    <property type="entry name" value="Serralysin-like metalloprotease, C-terminal"/>
    <property type="match status" value="8"/>
</dbReference>
<dbReference type="EMBL" id="FXAM01000001">
    <property type="protein sequence ID" value="SMF96021.1"/>
    <property type="molecule type" value="Genomic_DNA"/>
</dbReference>
<feature type="domain" description="Haemolysin-type calcium binding-related" evidence="5">
    <location>
        <begin position="1126"/>
        <end position="1161"/>
    </location>
</feature>
<evidence type="ECO:0000313" key="6">
    <source>
        <dbReference type="EMBL" id="SMF96021.1"/>
    </source>
</evidence>
<gene>
    <name evidence="6" type="ORF">SAMN02949497_3400</name>
</gene>
<evidence type="ECO:0000259" key="5">
    <source>
        <dbReference type="Pfam" id="PF06594"/>
    </source>
</evidence>
<name>A0A1Y6D0A2_9GAMM</name>
<proteinExistence type="predicted"/>
<dbReference type="OrthoDB" id="5567205at2"/>
<keyword evidence="3" id="KW-0106">Calcium</keyword>
<dbReference type="InterPro" id="IPR010566">
    <property type="entry name" value="Haemolys_ca-bd"/>
</dbReference>
<protein>
    <submittedName>
        <fullName evidence="6">Ca2+-binding protein, RTX toxin-related</fullName>
    </submittedName>
</protein>
<dbReference type="Proteomes" id="UP000192923">
    <property type="component" value="Unassembled WGS sequence"/>
</dbReference>
<dbReference type="GO" id="GO:0005576">
    <property type="term" value="C:extracellular region"/>
    <property type="evidence" value="ECO:0007669"/>
    <property type="project" value="UniProtKB-SubCell"/>
</dbReference>
<evidence type="ECO:0000256" key="4">
    <source>
        <dbReference type="SAM" id="MobiDB-lite"/>
    </source>
</evidence>
<dbReference type="InterPro" id="IPR050557">
    <property type="entry name" value="RTX_toxin/Mannuronan_C5-epim"/>
</dbReference>
<dbReference type="InterPro" id="IPR001343">
    <property type="entry name" value="Hemolysn_Ca-bd"/>
</dbReference>
<organism evidence="6 7">
    <name type="scientific">Methylomagnum ishizawai</name>
    <dbReference type="NCBI Taxonomy" id="1760988"/>
    <lineage>
        <taxon>Bacteria</taxon>
        <taxon>Pseudomonadati</taxon>
        <taxon>Pseudomonadota</taxon>
        <taxon>Gammaproteobacteria</taxon>
        <taxon>Methylococcales</taxon>
        <taxon>Methylococcaceae</taxon>
        <taxon>Methylomagnum</taxon>
    </lineage>
</organism>
<dbReference type="PRINTS" id="PR00313">
    <property type="entry name" value="CABNDNGRPT"/>
</dbReference>
<comment type="subcellular location">
    <subcellularLocation>
        <location evidence="1">Secreted</location>
    </subcellularLocation>
</comment>
<dbReference type="SUPFAM" id="SSF51120">
    <property type="entry name" value="beta-Roll"/>
    <property type="match status" value="8"/>
</dbReference>
<keyword evidence="2" id="KW-0964">Secreted</keyword>
<dbReference type="Pfam" id="PF06594">
    <property type="entry name" value="HCBP_related"/>
    <property type="match status" value="1"/>
</dbReference>
<accession>A0A1Y6D0A2</accession>
<evidence type="ECO:0000256" key="1">
    <source>
        <dbReference type="ARBA" id="ARBA00004613"/>
    </source>
</evidence>
<dbReference type="PANTHER" id="PTHR38340">
    <property type="entry name" value="S-LAYER PROTEIN"/>
    <property type="match status" value="1"/>
</dbReference>
<dbReference type="STRING" id="1760988.SAMN02949497_3400"/>
<evidence type="ECO:0000256" key="2">
    <source>
        <dbReference type="ARBA" id="ARBA00022525"/>
    </source>
</evidence>
<dbReference type="GO" id="GO:0005509">
    <property type="term" value="F:calcium ion binding"/>
    <property type="evidence" value="ECO:0007669"/>
    <property type="project" value="InterPro"/>
</dbReference>
<keyword evidence="7" id="KW-1185">Reference proteome</keyword>
<evidence type="ECO:0000256" key="3">
    <source>
        <dbReference type="ARBA" id="ARBA00022837"/>
    </source>
</evidence>
<dbReference type="PROSITE" id="PS00330">
    <property type="entry name" value="HEMOLYSIN_CALCIUM"/>
    <property type="match status" value="11"/>
</dbReference>
<dbReference type="Pfam" id="PF00353">
    <property type="entry name" value="HemolysinCabind"/>
    <property type="match status" value="12"/>
</dbReference>
<dbReference type="InterPro" id="IPR018511">
    <property type="entry name" value="Hemolysin-typ_Ca-bd_CS"/>
</dbReference>
<dbReference type="PANTHER" id="PTHR38340:SF1">
    <property type="entry name" value="S-LAYER PROTEIN"/>
    <property type="match status" value="1"/>
</dbReference>
<evidence type="ECO:0000313" key="7">
    <source>
        <dbReference type="Proteomes" id="UP000192923"/>
    </source>
</evidence>
<reference evidence="6 7" key="1">
    <citation type="submission" date="2016-12" db="EMBL/GenBank/DDBJ databases">
        <authorList>
            <person name="Song W.-J."/>
            <person name="Kurnit D.M."/>
        </authorList>
    </citation>
    <scope>NUCLEOTIDE SEQUENCE [LARGE SCALE GENOMIC DNA]</scope>
    <source>
        <strain evidence="6 7">175</strain>
    </source>
</reference>
<sequence length="1691" mass="173202">MTIILNEAELNTLTAKENQAHNGQIGYWEIYQWLADTLEAKGVATTDSTLLWLRGATEANANRGAMSALIRAYTDTQYQLRYDTALSDCKMQDASNAVAQNLFNDLLGRNGDWPRGQVPDITRIAEADATAVGKVLFSIDSQDTAAPPTNAAWSGTLLFTMLNSDQTSRLMKTGVSSSGIDTLNDMRDVLFAYQAFKSGLEAAFAHIGDQPVTDALILGPTIWSFLTNNAGNFNDLRLALPATTNPVINDAVAFIDQLDANHVLDMLRSAYEGKPLTGTNDQSFADHAHSFFSTVGTDAQAIGLRRLDYYDAFIVTGLAKGGDDLGLATRNALKSLSVFALTGIDYSGHNANGELDLYDSATGAGELTKQWLADRAEFLWAKAHTDEENVAYVPGTLRTLYDQKGDTDSAQHVYEIGQDPASLTLPVTIIAFGDDTAADNLSGDVKDDHLYGMGGDDTLNGNDGNDYLEGNRGNDILNGGKGADKLFGGTGNDTLNGGDGKDYLEGGSGDDTHLLQSTGGIDTLLDHSGTNQIQIDGSPVSGAFKPAIDGGQIYYSADKNYELREMLDGDWRLSVRDVNTGEYKGVADIDGWQNGEFGLSLGTADPVVPPRVSLSFPNGTAYYRMDGSDAPRGVQFDGGTKSDFFYGSKYDDIITTGGGLSNQVANAYDGNDKVQGGDSQDYIRTGLPTSSNPTATDNDQAYGGAKSDVLLGGYGSDQLWGDTGDGNWLIAAADSGDRGDWLGGENGDDSLYGSRNRDVEFGGAGEDLVRGGAGDDLLLGDAQYTPALPFVTPLLGLSYRWDATKAAMVGISGTVTPVSGNVFNWTWSVAGDDYTLTTPAGFISETRLAPNGGGDILDGGLGNDWMAGQTGDDYLNGGDGDDILYGDDVDGQISTSDQGGDTLLGGAGNDRLFGGGGDDTLTGGAGDDTIYGGSGKDTIYYNKGDGHDTVYDPDKDTVVIFGPGTSAKDITLRLGSLALDLGGGDELHIEGFDPNDVFNGSSVGLFGFADGTQFTLGELLAKGFDLAGTGTDDLLTGTNTVDRIQGLAGNDTLAGGDGNDSLDGGTGDDNLSGGGGDDTYLFVAGSGNDTLNERGGGGSGGGTDQVIFADVKLVGLNGITRVGSNLVIGYGTNDQLTVQNQLSSDTSYRIETFQFAGGGALSRFFIGNSASNTLTGTSGNDALNGLGGADTLRGAGGDDLYFIDNVGDAVNENAGEGIDTVLSAIDYTLPANVENLALLAGAVTATGNSLANALTGNSLDNSLDGGTGADTLAGGMGDDTYLVDDTGDAVAENPGEGIDTVLGSIGYALPDDVENLTLTGGTDLTGTGNSLANQIIGNTGKNTLAGGVGNDTLDGGKGADSLAGGLDDDLYYVDNTGDLVTEAIGAGLDTVKSTIGYILPANVENLTLIGGLANSGTGNSLANLLTGNSANNTLTSSQGNDTLDGKGGADLLVGGANSDSYIVDNSGDVVSELSNQGTDTVTSGVTYALPANVEKLVLSGTAAIDGGGNDLANTLTGNSAANILTGGAGDDRLDGGAGADSLAGGSGADSFVFGNANGGADTVLDFLSGTDHILFLDKASGQRIGDGDHAIDGGAVLAGPGGFAKTAELVIVTQDIAGIITVDSAAAVIGSGGTAYKIGDIRLFAVDNGSDSALFLFKSASADALVSSTELTLVGTLQGTASTTLADYAFA</sequence>
<feature type="region of interest" description="Disordered" evidence="4">
    <location>
        <begin position="1049"/>
        <end position="1070"/>
    </location>
</feature>
<dbReference type="InterPro" id="IPR011049">
    <property type="entry name" value="Serralysin-like_metalloprot_C"/>
</dbReference>